<comment type="caution">
    <text evidence="1">The sequence shown here is derived from an EMBL/GenBank/DDBJ whole genome shotgun (WGS) entry which is preliminary data.</text>
</comment>
<dbReference type="PANTHER" id="PTHR47150">
    <property type="entry name" value="OS12G0169200 PROTEIN"/>
    <property type="match status" value="1"/>
</dbReference>
<organism evidence="1 2">
    <name type="scientific">Lolium multiflorum</name>
    <name type="common">Italian ryegrass</name>
    <name type="synonym">Lolium perenne subsp. multiflorum</name>
    <dbReference type="NCBI Taxonomy" id="4521"/>
    <lineage>
        <taxon>Eukaryota</taxon>
        <taxon>Viridiplantae</taxon>
        <taxon>Streptophyta</taxon>
        <taxon>Embryophyta</taxon>
        <taxon>Tracheophyta</taxon>
        <taxon>Spermatophyta</taxon>
        <taxon>Magnoliopsida</taxon>
        <taxon>Liliopsida</taxon>
        <taxon>Poales</taxon>
        <taxon>Poaceae</taxon>
        <taxon>BOP clade</taxon>
        <taxon>Pooideae</taxon>
        <taxon>Poodae</taxon>
        <taxon>Poeae</taxon>
        <taxon>Poeae Chloroplast Group 2 (Poeae type)</taxon>
        <taxon>Loliodinae</taxon>
        <taxon>Loliinae</taxon>
        <taxon>Lolium</taxon>
    </lineage>
</organism>
<gene>
    <name evidence="1" type="ORF">QYE76_048633</name>
</gene>
<name>A0AAD8WFK0_LOLMU</name>
<sequence length="206" mass="23900">MLRVRQPFFVVPRRGGSKPGKRRNINRHREADAMLLDADHFNDDATHSPKEFRHRFRMNKDLFLKIVHGVREYDHILHGQERLHRLAKGQAPAVNFEVNGHAYKKGYYLADGIYPTYATFLKTIPSPSNKMEAYFATCQKAARKDVERAFGVVQQRFAIVKYPALTWSEAQMWEVMNACVIIHNMIIESECDAPVRMIIHLIIKGH</sequence>
<reference evidence="1" key="1">
    <citation type="submission" date="2023-07" db="EMBL/GenBank/DDBJ databases">
        <title>A chromosome-level genome assembly of Lolium multiflorum.</title>
        <authorList>
            <person name="Chen Y."/>
            <person name="Copetti D."/>
            <person name="Kolliker R."/>
            <person name="Studer B."/>
        </authorList>
    </citation>
    <scope>NUCLEOTIDE SEQUENCE</scope>
    <source>
        <strain evidence="1">02402/16</strain>
        <tissue evidence="1">Leaf</tissue>
    </source>
</reference>
<dbReference type="PANTHER" id="PTHR47150:SF4">
    <property type="entry name" value="HARBINGER TRANSPOSASE-DERIVED PROTEIN-RELATED"/>
    <property type="match status" value="1"/>
</dbReference>
<dbReference type="Proteomes" id="UP001231189">
    <property type="component" value="Unassembled WGS sequence"/>
</dbReference>
<evidence type="ECO:0008006" key="3">
    <source>
        <dbReference type="Google" id="ProtNLM"/>
    </source>
</evidence>
<dbReference type="AlphaFoldDB" id="A0AAD8WFK0"/>
<proteinExistence type="predicted"/>
<evidence type="ECO:0000313" key="2">
    <source>
        <dbReference type="Proteomes" id="UP001231189"/>
    </source>
</evidence>
<dbReference type="EMBL" id="JAUUTY010000003">
    <property type="protein sequence ID" value="KAK1660474.1"/>
    <property type="molecule type" value="Genomic_DNA"/>
</dbReference>
<keyword evidence="2" id="KW-1185">Reference proteome</keyword>
<dbReference type="Pfam" id="PF04827">
    <property type="entry name" value="Plant_tran"/>
    <property type="match status" value="1"/>
</dbReference>
<accession>A0AAD8WFK0</accession>
<dbReference type="InterPro" id="IPR006912">
    <property type="entry name" value="Harbinger_derived_prot"/>
</dbReference>
<protein>
    <recommendedName>
        <fullName evidence="3">Protein ALP1-like</fullName>
    </recommendedName>
</protein>
<evidence type="ECO:0000313" key="1">
    <source>
        <dbReference type="EMBL" id="KAK1660474.1"/>
    </source>
</evidence>